<evidence type="ECO:0000256" key="1">
    <source>
        <dbReference type="ARBA" id="ARBA00001946"/>
    </source>
</evidence>
<dbReference type="InterPro" id="IPR013078">
    <property type="entry name" value="His_Pase_superF_clade-1"/>
</dbReference>
<dbReference type="PROSITE" id="PS51462">
    <property type="entry name" value="NUDIX"/>
    <property type="match status" value="1"/>
</dbReference>
<keyword evidence="7" id="KW-1185">Reference proteome</keyword>
<dbReference type="EMBL" id="JALNMJ010000011">
    <property type="protein sequence ID" value="MCK7613790.1"/>
    <property type="molecule type" value="Genomic_DNA"/>
</dbReference>
<dbReference type="Proteomes" id="UP001431221">
    <property type="component" value="Unassembled WGS sequence"/>
</dbReference>
<sequence length="287" mass="30990">MILCAGPGAKVWHGPASDQPLRSKGKRQVQKIGAYLGKKRLRPDRVLTSPAKRARASAEKALKAAGWTVRGLAISDELAAGHLPSLTDCKRPLLVVLPEEAKALLGRQGIEAGVTPGALIRIGGEPDRPRLVARIDPKDLSDLFPFPAPDGPERRPRPAYYYRQSAVIPFRRIASGTEVLIIGSSSGRHWTVPKGIVEPGLSPAASARIEAREEAGVEGTVGRTPLGHFTYAKWGATCEVTVYPMEVRKVLDGGAWEEHHRTRKWVPGPETAALLKQPAFALLAARV</sequence>
<dbReference type="PANTHER" id="PTHR12629">
    <property type="entry name" value="DIPHOSPHOINOSITOL POLYPHOSPHATE PHOSPHOHYDROLASE"/>
    <property type="match status" value="1"/>
</dbReference>
<feature type="domain" description="Nudix hydrolase" evidence="5">
    <location>
        <begin position="160"/>
        <end position="287"/>
    </location>
</feature>
<dbReference type="InterPro" id="IPR047198">
    <property type="entry name" value="DDP-like_NUDIX"/>
</dbReference>
<evidence type="ECO:0000256" key="3">
    <source>
        <dbReference type="ARBA" id="ARBA00022801"/>
    </source>
</evidence>
<reference evidence="6" key="1">
    <citation type="submission" date="2022-04" db="EMBL/GenBank/DDBJ databases">
        <title>Roseibium sp. CAU 1639 isolated from mud.</title>
        <authorList>
            <person name="Kim W."/>
        </authorList>
    </citation>
    <scope>NUCLEOTIDE SEQUENCE</scope>
    <source>
        <strain evidence="6">CAU 1639</strain>
    </source>
</reference>
<name>A0ABT0GWG8_9HYPH</name>
<evidence type="ECO:0000259" key="5">
    <source>
        <dbReference type="PROSITE" id="PS51462"/>
    </source>
</evidence>
<accession>A0ABT0GWG8</accession>
<comment type="cofactor">
    <cofactor evidence="1">
        <name>Mg(2+)</name>
        <dbReference type="ChEBI" id="CHEBI:18420"/>
    </cofactor>
</comment>
<dbReference type="Gene3D" id="3.90.79.10">
    <property type="entry name" value="Nucleoside Triphosphate Pyrophosphohydrolase"/>
    <property type="match status" value="1"/>
</dbReference>
<organism evidence="6 7">
    <name type="scientific">Roseibium sediminicola</name>
    <dbReference type="NCBI Taxonomy" id="2933272"/>
    <lineage>
        <taxon>Bacteria</taxon>
        <taxon>Pseudomonadati</taxon>
        <taxon>Pseudomonadota</taxon>
        <taxon>Alphaproteobacteria</taxon>
        <taxon>Hyphomicrobiales</taxon>
        <taxon>Stappiaceae</taxon>
        <taxon>Roseibium</taxon>
    </lineage>
</organism>
<dbReference type="PANTHER" id="PTHR12629:SF0">
    <property type="entry name" value="DIPHOSPHOINOSITOL-POLYPHOSPHATE DIPHOSPHATASE"/>
    <property type="match status" value="1"/>
</dbReference>
<dbReference type="CDD" id="cd04666">
    <property type="entry name" value="NUDIX_DIPP2_like_Nudt4"/>
    <property type="match status" value="1"/>
</dbReference>
<dbReference type="RefSeq" id="WP_248156003.1">
    <property type="nucleotide sequence ID" value="NZ_JALNMJ010000011.1"/>
</dbReference>
<dbReference type="InterPro" id="IPR000086">
    <property type="entry name" value="NUDIX_hydrolase_dom"/>
</dbReference>
<dbReference type="Pfam" id="PF00293">
    <property type="entry name" value="NUDIX"/>
    <property type="match status" value="1"/>
</dbReference>
<keyword evidence="4" id="KW-0460">Magnesium</keyword>
<keyword evidence="2" id="KW-0479">Metal-binding</keyword>
<evidence type="ECO:0000256" key="4">
    <source>
        <dbReference type="ARBA" id="ARBA00022842"/>
    </source>
</evidence>
<proteinExistence type="predicted"/>
<dbReference type="Pfam" id="PF00300">
    <property type="entry name" value="His_Phos_1"/>
    <property type="match status" value="1"/>
</dbReference>
<comment type="caution">
    <text evidence="6">The sequence shown here is derived from an EMBL/GenBank/DDBJ whole genome shotgun (WGS) entry which is preliminary data.</text>
</comment>
<gene>
    <name evidence="6" type="ORF">M0H32_16605</name>
</gene>
<dbReference type="SUPFAM" id="SSF55811">
    <property type="entry name" value="Nudix"/>
    <property type="match status" value="1"/>
</dbReference>
<dbReference type="CDD" id="cd07067">
    <property type="entry name" value="HP_PGM_like"/>
    <property type="match status" value="1"/>
</dbReference>
<evidence type="ECO:0000313" key="7">
    <source>
        <dbReference type="Proteomes" id="UP001431221"/>
    </source>
</evidence>
<dbReference type="Gene3D" id="3.40.50.1240">
    <property type="entry name" value="Phosphoglycerate mutase-like"/>
    <property type="match status" value="1"/>
</dbReference>
<dbReference type="InterPro" id="IPR029033">
    <property type="entry name" value="His_PPase_superfam"/>
</dbReference>
<evidence type="ECO:0000313" key="6">
    <source>
        <dbReference type="EMBL" id="MCK7613790.1"/>
    </source>
</evidence>
<protein>
    <submittedName>
        <fullName evidence="6">NUDIX domain-containing protein</fullName>
    </submittedName>
</protein>
<dbReference type="InterPro" id="IPR015797">
    <property type="entry name" value="NUDIX_hydrolase-like_dom_sf"/>
</dbReference>
<keyword evidence="3" id="KW-0378">Hydrolase</keyword>
<evidence type="ECO:0000256" key="2">
    <source>
        <dbReference type="ARBA" id="ARBA00022723"/>
    </source>
</evidence>
<dbReference type="SUPFAM" id="SSF53254">
    <property type="entry name" value="Phosphoglycerate mutase-like"/>
    <property type="match status" value="1"/>
</dbReference>